<evidence type="ECO:0000313" key="3">
    <source>
        <dbReference type="EnsemblPlants" id="KRH40495"/>
    </source>
</evidence>
<keyword evidence="1" id="KW-0472">Membrane</keyword>
<gene>
    <name evidence="2" type="ORF">GLYMA_09G262100</name>
</gene>
<evidence type="ECO:0000256" key="1">
    <source>
        <dbReference type="SAM" id="Phobius"/>
    </source>
</evidence>
<dbReference type="EMBL" id="CM000842">
    <property type="protein sequence ID" value="KRH40495.1"/>
    <property type="molecule type" value="Genomic_DNA"/>
</dbReference>
<keyword evidence="4" id="KW-1185">Reference proteome</keyword>
<evidence type="ECO:0000313" key="2">
    <source>
        <dbReference type="EMBL" id="KRH40495.1"/>
    </source>
</evidence>
<dbReference type="AlphaFoldDB" id="A0A0R0INH8"/>
<proteinExistence type="predicted"/>
<keyword evidence="1" id="KW-1133">Transmembrane helix</keyword>
<keyword evidence="1" id="KW-0812">Transmembrane</keyword>
<name>A0A0R0INH8_SOYBN</name>
<reference evidence="3" key="2">
    <citation type="submission" date="2018-02" db="UniProtKB">
        <authorList>
            <consortium name="EnsemblPlants"/>
        </authorList>
    </citation>
    <scope>IDENTIFICATION</scope>
    <source>
        <strain evidence="3">Williams 82</strain>
    </source>
</reference>
<dbReference type="Gramene" id="KRH40495">
    <property type="protein sequence ID" value="KRH40495"/>
    <property type="gene ID" value="GLYMA_09G262100"/>
</dbReference>
<sequence length="67" mass="7804">MSNEALNPMGLMVEHENRLYLSLWEDDFSSYNLNFRVGTTRYVMLMMTKFGFVLISVPVICCFSVEL</sequence>
<evidence type="ECO:0000313" key="4">
    <source>
        <dbReference type="Proteomes" id="UP000008827"/>
    </source>
</evidence>
<dbReference type="InParanoid" id="A0A0R0INH8"/>
<dbReference type="EnsemblPlants" id="KRH40495">
    <property type="protein sequence ID" value="KRH40495"/>
    <property type="gene ID" value="GLYMA_09G262100"/>
</dbReference>
<protein>
    <submittedName>
        <fullName evidence="2 3">Uncharacterized protein</fullName>
    </submittedName>
</protein>
<organism evidence="2">
    <name type="scientific">Glycine max</name>
    <name type="common">Soybean</name>
    <name type="synonym">Glycine hispida</name>
    <dbReference type="NCBI Taxonomy" id="3847"/>
    <lineage>
        <taxon>Eukaryota</taxon>
        <taxon>Viridiplantae</taxon>
        <taxon>Streptophyta</taxon>
        <taxon>Embryophyta</taxon>
        <taxon>Tracheophyta</taxon>
        <taxon>Spermatophyta</taxon>
        <taxon>Magnoliopsida</taxon>
        <taxon>eudicotyledons</taxon>
        <taxon>Gunneridae</taxon>
        <taxon>Pentapetalae</taxon>
        <taxon>rosids</taxon>
        <taxon>fabids</taxon>
        <taxon>Fabales</taxon>
        <taxon>Fabaceae</taxon>
        <taxon>Papilionoideae</taxon>
        <taxon>50 kb inversion clade</taxon>
        <taxon>NPAAA clade</taxon>
        <taxon>indigoferoid/millettioid clade</taxon>
        <taxon>Phaseoleae</taxon>
        <taxon>Glycine</taxon>
        <taxon>Glycine subgen. Soja</taxon>
    </lineage>
</organism>
<accession>A0A0R0INH8</accession>
<reference evidence="2 3" key="1">
    <citation type="journal article" date="2010" name="Nature">
        <title>Genome sequence of the palaeopolyploid soybean.</title>
        <authorList>
            <person name="Schmutz J."/>
            <person name="Cannon S.B."/>
            <person name="Schlueter J."/>
            <person name="Ma J."/>
            <person name="Mitros T."/>
            <person name="Nelson W."/>
            <person name="Hyten D.L."/>
            <person name="Song Q."/>
            <person name="Thelen J.J."/>
            <person name="Cheng J."/>
            <person name="Xu D."/>
            <person name="Hellsten U."/>
            <person name="May G.D."/>
            <person name="Yu Y."/>
            <person name="Sakurai T."/>
            <person name="Umezawa T."/>
            <person name="Bhattacharyya M.K."/>
            <person name="Sandhu D."/>
            <person name="Valliyodan B."/>
            <person name="Lindquist E."/>
            <person name="Peto M."/>
            <person name="Grant D."/>
            <person name="Shu S."/>
            <person name="Goodstein D."/>
            <person name="Barry K."/>
            <person name="Futrell-Griggs M."/>
            <person name="Abernathy B."/>
            <person name="Du J."/>
            <person name="Tian Z."/>
            <person name="Zhu L."/>
            <person name="Gill N."/>
            <person name="Joshi T."/>
            <person name="Libault M."/>
            <person name="Sethuraman A."/>
            <person name="Zhang X.-C."/>
            <person name="Shinozaki K."/>
            <person name="Nguyen H.T."/>
            <person name="Wing R.A."/>
            <person name="Cregan P."/>
            <person name="Specht J."/>
            <person name="Grimwood J."/>
            <person name="Rokhsar D."/>
            <person name="Stacey G."/>
            <person name="Shoemaker R.C."/>
            <person name="Jackson S.A."/>
        </authorList>
    </citation>
    <scope>NUCLEOTIDE SEQUENCE</scope>
    <source>
        <strain evidence="3">cv. Williams 82</strain>
        <tissue evidence="2">Callus</tissue>
    </source>
</reference>
<dbReference type="Proteomes" id="UP000008827">
    <property type="component" value="Chromosome 9"/>
</dbReference>
<feature type="transmembrane region" description="Helical" evidence="1">
    <location>
        <begin position="42"/>
        <end position="65"/>
    </location>
</feature>
<reference evidence="2" key="3">
    <citation type="submission" date="2018-07" db="EMBL/GenBank/DDBJ databases">
        <title>WGS assembly of Glycine max.</title>
        <authorList>
            <person name="Schmutz J."/>
            <person name="Cannon S."/>
            <person name="Schlueter J."/>
            <person name="Ma J."/>
            <person name="Mitros T."/>
            <person name="Nelson W."/>
            <person name="Hyten D."/>
            <person name="Song Q."/>
            <person name="Thelen J."/>
            <person name="Cheng J."/>
            <person name="Xu D."/>
            <person name="Hellsten U."/>
            <person name="May G."/>
            <person name="Yu Y."/>
            <person name="Sakurai T."/>
            <person name="Umezawa T."/>
            <person name="Bhattacharyya M."/>
            <person name="Sandhu D."/>
            <person name="Valliyodan B."/>
            <person name="Lindquist E."/>
            <person name="Peto M."/>
            <person name="Grant D."/>
            <person name="Shu S."/>
            <person name="Goodstein D."/>
            <person name="Barry K."/>
            <person name="Futrell-Griggs M."/>
            <person name="Abernathy B."/>
            <person name="Du J."/>
            <person name="Tian Z."/>
            <person name="Zhu L."/>
            <person name="Gill N."/>
            <person name="Joshi T."/>
            <person name="Libault M."/>
            <person name="Sethuraman A."/>
            <person name="Zhang X."/>
            <person name="Shinozaki K."/>
            <person name="Nguyen H."/>
            <person name="Wing R."/>
            <person name="Cregan P."/>
            <person name="Specht J."/>
            <person name="Grimwood J."/>
            <person name="Rokhsar D."/>
            <person name="Stacey G."/>
            <person name="Shoemaker R."/>
            <person name="Jackson S."/>
        </authorList>
    </citation>
    <scope>NUCLEOTIDE SEQUENCE</scope>
    <source>
        <tissue evidence="2">Callus</tissue>
    </source>
</reference>